<dbReference type="RefSeq" id="WP_006503147.1">
    <property type="nucleotide sequence ID" value="NZ_BAGZ01000008.1"/>
</dbReference>
<dbReference type="SUPFAM" id="SSF50475">
    <property type="entry name" value="FMN-binding split barrel"/>
    <property type="match status" value="1"/>
</dbReference>
<accession>K6W974</accession>
<evidence type="ECO:0000313" key="2">
    <source>
        <dbReference type="Proteomes" id="UP000008495"/>
    </source>
</evidence>
<dbReference type="AlphaFoldDB" id="K6W974"/>
<dbReference type="STRING" id="100225.SAMN05421595_0909"/>
<dbReference type="InterPro" id="IPR012349">
    <property type="entry name" value="Split_barrel_FMN-bd"/>
</dbReference>
<dbReference type="OrthoDB" id="7062584at2"/>
<dbReference type="Pfam" id="PF12900">
    <property type="entry name" value="Pyridox_ox_2"/>
    <property type="match status" value="1"/>
</dbReference>
<dbReference type="EMBL" id="BAGZ01000008">
    <property type="protein sequence ID" value="GAB78392.1"/>
    <property type="molecule type" value="Genomic_DNA"/>
</dbReference>
<dbReference type="Proteomes" id="UP000008495">
    <property type="component" value="Unassembled WGS sequence"/>
</dbReference>
<evidence type="ECO:0000313" key="1">
    <source>
        <dbReference type="EMBL" id="GAB78392.1"/>
    </source>
</evidence>
<sequence>MSEQTLEILDEDRCWELLESHEYGRLAFAVANDPDICPVNYHARGRKLYVRTSAGSKLLGVTINHKVAFEFDQIRPHEAVSVILYGTVRELDSPEEREFFESLPLHPWVSTEKYHYLEISGDEISGRRFRLGGESPA</sequence>
<gene>
    <name evidence="1" type="ORF">AUCHE_08_06400</name>
</gene>
<dbReference type="eggNOG" id="COG3467">
    <property type="taxonomic scope" value="Bacteria"/>
</dbReference>
<organism evidence="1 2">
    <name type="scientific">Austwickia chelonae NBRC 105200</name>
    <dbReference type="NCBI Taxonomy" id="1184607"/>
    <lineage>
        <taxon>Bacteria</taxon>
        <taxon>Bacillati</taxon>
        <taxon>Actinomycetota</taxon>
        <taxon>Actinomycetes</taxon>
        <taxon>Micrococcales</taxon>
        <taxon>Dermatophilaceae</taxon>
        <taxon>Austwickia</taxon>
    </lineage>
</organism>
<evidence type="ECO:0008006" key="3">
    <source>
        <dbReference type="Google" id="ProtNLM"/>
    </source>
</evidence>
<dbReference type="InterPro" id="IPR024747">
    <property type="entry name" value="Pyridox_Oxase-rel"/>
</dbReference>
<protein>
    <recommendedName>
        <fullName evidence="3">Pyridoxamine 5'-phosphate oxidase putative domain-containing protein</fullName>
    </recommendedName>
</protein>
<name>K6W974_9MICO</name>
<keyword evidence="2" id="KW-1185">Reference proteome</keyword>
<reference evidence="1 2" key="1">
    <citation type="submission" date="2012-08" db="EMBL/GenBank/DDBJ databases">
        <title>Whole genome shotgun sequence of Austwickia chelonae NBRC 105200.</title>
        <authorList>
            <person name="Yoshida I."/>
            <person name="Hosoyama A."/>
            <person name="Tsuchikane K."/>
            <person name="Katsumata H."/>
            <person name="Ando Y."/>
            <person name="Ohji S."/>
            <person name="Hamada M."/>
            <person name="Tamura T."/>
            <person name="Yamazoe A."/>
            <person name="Yamazaki S."/>
            <person name="Fujita N."/>
        </authorList>
    </citation>
    <scope>NUCLEOTIDE SEQUENCE [LARGE SCALE GENOMIC DNA]</scope>
    <source>
        <strain evidence="1 2">NBRC 105200</strain>
    </source>
</reference>
<dbReference type="Gene3D" id="2.30.110.10">
    <property type="entry name" value="Electron Transport, Fmn-binding Protein, Chain A"/>
    <property type="match status" value="1"/>
</dbReference>
<proteinExistence type="predicted"/>
<comment type="caution">
    <text evidence="1">The sequence shown here is derived from an EMBL/GenBank/DDBJ whole genome shotgun (WGS) entry which is preliminary data.</text>
</comment>